<gene>
    <name evidence="1" type="ORF">LCGC14_0787710</name>
</gene>
<proteinExistence type="predicted"/>
<sequence>MKIISYMKMPKKYFDICEARRCPKEAKHLVIIQSKNRDEENVADEYSFCDKHLNQFKDETANIFQP</sequence>
<reference evidence="1" key="1">
    <citation type="journal article" date="2015" name="Nature">
        <title>Complex archaea that bridge the gap between prokaryotes and eukaryotes.</title>
        <authorList>
            <person name="Spang A."/>
            <person name="Saw J.H."/>
            <person name="Jorgensen S.L."/>
            <person name="Zaremba-Niedzwiedzka K."/>
            <person name="Martijn J."/>
            <person name="Lind A.E."/>
            <person name="van Eijk R."/>
            <person name="Schleper C."/>
            <person name="Guy L."/>
            <person name="Ettema T.J."/>
        </authorList>
    </citation>
    <scope>NUCLEOTIDE SEQUENCE</scope>
</reference>
<dbReference type="EMBL" id="LAZR01002068">
    <property type="protein sequence ID" value="KKN35022.1"/>
    <property type="molecule type" value="Genomic_DNA"/>
</dbReference>
<protein>
    <submittedName>
        <fullName evidence="1">Uncharacterized protein</fullName>
    </submittedName>
</protein>
<evidence type="ECO:0000313" key="1">
    <source>
        <dbReference type="EMBL" id="KKN35022.1"/>
    </source>
</evidence>
<comment type="caution">
    <text evidence="1">The sequence shown here is derived from an EMBL/GenBank/DDBJ whole genome shotgun (WGS) entry which is preliminary data.</text>
</comment>
<name>A0A0F9QDC5_9ZZZZ</name>
<organism evidence="1">
    <name type="scientific">marine sediment metagenome</name>
    <dbReference type="NCBI Taxonomy" id="412755"/>
    <lineage>
        <taxon>unclassified sequences</taxon>
        <taxon>metagenomes</taxon>
        <taxon>ecological metagenomes</taxon>
    </lineage>
</organism>
<accession>A0A0F9QDC5</accession>
<dbReference type="AlphaFoldDB" id="A0A0F9QDC5"/>